<proteinExistence type="predicted"/>
<feature type="non-terminal residue" evidence="1">
    <location>
        <position position="488"/>
    </location>
</feature>
<keyword evidence="2" id="KW-1185">Reference proteome</keyword>
<comment type="caution">
    <text evidence="1">The sequence shown here is derived from an EMBL/GenBank/DDBJ whole genome shotgun (WGS) entry which is preliminary data.</text>
</comment>
<evidence type="ECO:0000313" key="2">
    <source>
        <dbReference type="Proteomes" id="UP000814176"/>
    </source>
</evidence>
<dbReference type="Proteomes" id="UP000814176">
    <property type="component" value="Unassembled WGS sequence"/>
</dbReference>
<feature type="non-terminal residue" evidence="1">
    <location>
        <position position="1"/>
    </location>
</feature>
<gene>
    <name evidence="1" type="ORF">C8Q71DRAFT_682204</name>
</gene>
<evidence type="ECO:0000313" key="1">
    <source>
        <dbReference type="EMBL" id="KAH9836766.1"/>
    </source>
</evidence>
<dbReference type="GeneID" id="72000493"/>
<accession>A0ABQ8KGH2</accession>
<name>A0ABQ8KGH2_9APHY</name>
<reference evidence="1 2" key="1">
    <citation type="journal article" date="2021" name="Environ. Microbiol.">
        <title>Gene family expansions and transcriptome signatures uncover fungal adaptations to wood decay.</title>
        <authorList>
            <person name="Hage H."/>
            <person name="Miyauchi S."/>
            <person name="Viragh M."/>
            <person name="Drula E."/>
            <person name="Min B."/>
            <person name="Chaduli D."/>
            <person name="Navarro D."/>
            <person name="Favel A."/>
            <person name="Norest M."/>
            <person name="Lesage-Meessen L."/>
            <person name="Balint B."/>
            <person name="Merenyi Z."/>
            <person name="de Eugenio L."/>
            <person name="Morin E."/>
            <person name="Martinez A.T."/>
            <person name="Baldrian P."/>
            <person name="Stursova M."/>
            <person name="Martinez M.J."/>
            <person name="Novotny C."/>
            <person name="Magnuson J.K."/>
            <person name="Spatafora J.W."/>
            <person name="Maurice S."/>
            <person name="Pangilinan J."/>
            <person name="Andreopoulos W."/>
            <person name="LaButti K."/>
            <person name="Hundley H."/>
            <person name="Na H."/>
            <person name="Kuo A."/>
            <person name="Barry K."/>
            <person name="Lipzen A."/>
            <person name="Henrissat B."/>
            <person name="Riley R."/>
            <person name="Ahrendt S."/>
            <person name="Nagy L.G."/>
            <person name="Grigoriev I.V."/>
            <person name="Martin F."/>
            <person name="Rosso M.N."/>
        </authorList>
    </citation>
    <scope>NUCLEOTIDE SEQUENCE [LARGE SCALE GENOMIC DNA]</scope>
    <source>
        <strain evidence="1 2">CIRM-BRFM 1785</strain>
    </source>
</reference>
<dbReference type="EMBL" id="JADCUA010000010">
    <property type="protein sequence ID" value="KAH9836766.1"/>
    <property type="molecule type" value="Genomic_DNA"/>
</dbReference>
<protein>
    <submittedName>
        <fullName evidence="1">Uncharacterized protein</fullName>
    </submittedName>
</protein>
<organism evidence="1 2">
    <name type="scientific">Rhodofomes roseus</name>
    <dbReference type="NCBI Taxonomy" id="34475"/>
    <lineage>
        <taxon>Eukaryota</taxon>
        <taxon>Fungi</taxon>
        <taxon>Dikarya</taxon>
        <taxon>Basidiomycota</taxon>
        <taxon>Agaricomycotina</taxon>
        <taxon>Agaricomycetes</taxon>
        <taxon>Polyporales</taxon>
        <taxon>Rhodofomes</taxon>
    </lineage>
</organism>
<sequence>LVRQYDRTTDRLSDYERFKGLIASGDVEGADRVVRVAINNHRSVSEICNRMVRATLGLYNVKSFTRKHYDLMRLTGALGGPKLQFAVADALQLPAISTTRTHSLVLLIEACIGFPILAEFLHNLGALDSAGVLWESRSSESQTVSRQRRRGFQIMVDELALEERPRYDGRRDAVLGMARETAHEVDLGVLTLENLEAAADALEDGSLAVAKEATMMGLAAFGYDDYTAFPIMISGTNKTERDVKQAEWIHLAIDAWESGKPAESEQTYEERYGELWCVGSDGDATRRRALHRVLMAERLSPNTMGALYRLLSSLHRMNMQCGSKGRTMTIDYKHKFKNFATLLRGTAGVLVADYHVTPVLLRQKLTAVLGYKDSKLTSLFDHKDHQNVPVAVALLQSLKSLAKADNFAQEVENRPLVLLGTFAGYLVEPFITPTLSLSEQLTMLSAAAHLLCLLYRRNRTSFCPGQWYYDVQTFIKNIFWTTAKMKTL</sequence>
<dbReference type="RefSeq" id="XP_047779004.1">
    <property type="nucleotide sequence ID" value="XM_047919761.1"/>
</dbReference>